<dbReference type="Gene3D" id="2.130.10.10">
    <property type="entry name" value="YVTN repeat-like/Quinoprotein amine dehydrogenase"/>
    <property type="match status" value="1"/>
</dbReference>
<evidence type="ECO:0000256" key="5">
    <source>
        <dbReference type="SAM" id="Coils"/>
    </source>
</evidence>
<keyword evidence="1 3" id="KW-0853">WD repeat</keyword>
<dbReference type="PROSITE" id="PS00678">
    <property type="entry name" value="WD_REPEATS_1"/>
    <property type="match status" value="1"/>
</dbReference>
<dbReference type="PROSITE" id="PS50294">
    <property type="entry name" value="WD_REPEATS_REGION"/>
    <property type="match status" value="2"/>
</dbReference>
<feature type="repeat" description="WD" evidence="3">
    <location>
        <begin position="145"/>
        <end position="187"/>
    </location>
</feature>
<evidence type="ECO:0000259" key="7">
    <source>
        <dbReference type="SMART" id="SM01166"/>
    </source>
</evidence>
<accession>A0A9D5DIQ9</accession>
<reference evidence="8" key="1">
    <citation type="submission" date="2022-10" db="EMBL/GenBank/DDBJ databases">
        <title>Adaptive evolution leads to modifications in subtelomeric GC content in a zoonotic Cryptosporidium species.</title>
        <authorList>
            <person name="Li J."/>
            <person name="Feng Y."/>
            <person name="Xiao L."/>
        </authorList>
    </citation>
    <scope>NUCLEOTIDE SEQUENCE</scope>
    <source>
        <strain evidence="8">33844</strain>
    </source>
</reference>
<dbReference type="InterPro" id="IPR015505">
    <property type="entry name" value="Coronin"/>
</dbReference>
<feature type="coiled-coil region" evidence="5">
    <location>
        <begin position="732"/>
        <end position="798"/>
    </location>
</feature>
<keyword evidence="2 4" id="KW-0677">Repeat</keyword>
<feature type="region of interest" description="Disordered" evidence="6">
    <location>
        <begin position="552"/>
        <end position="574"/>
    </location>
</feature>
<proteinExistence type="inferred from homology"/>
<dbReference type="Pfam" id="PF00400">
    <property type="entry name" value="WD40"/>
    <property type="match status" value="2"/>
</dbReference>
<feature type="domain" description="DUF1899" evidence="7">
    <location>
        <begin position="4"/>
        <end position="66"/>
    </location>
</feature>
<evidence type="ECO:0000256" key="2">
    <source>
        <dbReference type="ARBA" id="ARBA00022737"/>
    </source>
</evidence>
<name>A0A9D5DIQ9_9CRYT</name>
<comment type="similarity">
    <text evidence="4">Belongs to the WD repeat coronin family.</text>
</comment>
<dbReference type="SUPFAM" id="SSF50978">
    <property type="entry name" value="WD40 repeat-like"/>
    <property type="match status" value="1"/>
</dbReference>
<dbReference type="InterPro" id="IPR015048">
    <property type="entry name" value="DUF1899"/>
</dbReference>
<evidence type="ECO:0000313" key="8">
    <source>
        <dbReference type="EMBL" id="KAJ1612717.1"/>
    </source>
</evidence>
<feature type="repeat" description="WD" evidence="3">
    <location>
        <begin position="75"/>
        <end position="109"/>
    </location>
</feature>
<dbReference type="InterPro" id="IPR019775">
    <property type="entry name" value="WD40_repeat_CS"/>
</dbReference>
<dbReference type="OrthoDB" id="1850764at2759"/>
<evidence type="ECO:0000256" key="6">
    <source>
        <dbReference type="SAM" id="MobiDB-lite"/>
    </source>
</evidence>
<evidence type="ECO:0000256" key="1">
    <source>
        <dbReference type="ARBA" id="ARBA00022574"/>
    </source>
</evidence>
<dbReference type="InterPro" id="IPR001680">
    <property type="entry name" value="WD40_rpt"/>
</dbReference>
<dbReference type="SMART" id="SM01167">
    <property type="entry name" value="DUF1900"/>
    <property type="match status" value="1"/>
</dbReference>
<evidence type="ECO:0000256" key="3">
    <source>
        <dbReference type="PROSITE-ProRule" id="PRU00221"/>
    </source>
</evidence>
<dbReference type="SMART" id="SM00320">
    <property type="entry name" value="WD40"/>
    <property type="match status" value="3"/>
</dbReference>
<feature type="compositionally biased region" description="Low complexity" evidence="6">
    <location>
        <begin position="553"/>
        <end position="564"/>
    </location>
</feature>
<protein>
    <recommendedName>
        <fullName evidence="4">Coronin</fullName>
    </recommendedName>
</protein>
<dbReference type="InterPro" id="IPR036322">
    <property type="entry name" value="WD40_repeat_dom_sf"/>
</dbReference>
<dbReference type="PANTHER" id="PTHR10856">
    <property type="entry name" value="CORONIN"/>
    <property type="match status" value="1"/>
</dbReference>
<dbReference type="EMBL" id="JAPCXC010000005">
    <property type="protein sequence ID" value="KAJ1612717.1"/>
    <property type="molecule type" value="Genomic_DNA"/>
</dbReference>
<dbReference type="SMART" id="SM01166">
    <property type="entry name" value="DUF1899"/>
    <property type="match status" value="1"/>
</dbReference>
<evidence type="ECO:0000256" key="4">
    <source>
        <dbReference type="RuleBase" id="RU280818"/>
    </source>
</evidence>
<dbReference type="InterPro" id="IPR015943">
    <property type="entry name" value="WD40/YVTN_repeat-like_dom_sf"/>
</dbReference>
<dbReference type="PANTHER" id="PTHR10856:SF0">
    <property type="entry name" value="CORONIN"/>
    <property type="match status" value="1"/>
</dbReference>
<dbReference type="AlphaFoldDB" id="A0A9D5DIQ9"/>
<feature type="compositionally biased region" description="Basic and acidic residues" evidence="6">
    <location>
        <begin position="416"/>
        <end position="425"/>
    </location>
</feature>
<dbReference type="Pfam" id="PF16300">
    <property type="entry name" value="WD40_4"/>
    <property type="match status" value="1"/>
</dbReference>
<dbReference type="PROSITE" id="PS50082">
    <property type="entry name" value="WD_REPEATS_2"/>
    <property type="match status" value="2"/>
</dbReference>
<comment type="caution">
    <text evidence="8">The sequence shown here is derived from an EMBL/GenBank/DDBJ whole genome shotgun (WGS) entry which is preliminary data.</text>
</comment>
<dbReference type="Proteomes" id="UP001067231">
    <property type="component" value="Unassembled WGS sequence"/>
</dbReference>
<sequence length="835" mass="93429">MSLRAQSGVNHFKTLSSKVLRESYTDLRIGTRLNEGPGLTCSTKFIAFANDGGGGSASIISMDSIGIRKPPIMMVSGHSAGITDMKFSPFYNNFLATSSDDRSIRMWKLPNTGEFFDVLESDMNDSQNIKRGEFVERIASPIASLHGHEKRVTLIEFNRNANNILSSTSSDGEIAIWDLERSLKIFSYQENKNLCYDIKWNYFGNMLATTNKDRLVRIVDPREQTTALNFLAHEGTRIGKCTWMGGFGTIQNKLITTGFTKAGSRSVKLWDVRNTESPFIDVQLDIMSSTLYPNFEDNFKLLTVFGKGDGNFRVFKFDNEENSLTQIEEVRTTKPQRGVCFMPTRCLDTSKSEVIRLFKAVNTDTIDVVSICLPRKQHIFSGELFPDCFAGIPSCTSEEWRKGASNPPVLVSMDPDSEKKPYIPNEEDHLSKQLSVRSSSVLKGASSSVSISRTSTLSKQFSISSNKSFNYLSELPQLSGYLGDQNEEALVPEKRSPSLKKSSRSSGFFSRLGSLFSLSRKSSSGTKIVSKDTFEPPKEELLIEDHIFETQSERSSVQESSKSSHYGPVPESGSNKSSHYLFGSIIHPPCTAFPSSGECNLFDNRELEYSDVLDYRAEYSEETSVVDLPTCYFNIKKPEVSCIQRTLSIPNCTEDFRSLSNKGFVKRMVESINSANCTIPSPSTDRCTLNRAKLCRNSLFQKSPSNASLDTISMISKASSTPDFESISSNIINNIRKDLEDANKRISQLDQALKSNYLPCRQKTIKDKQDIENKSAELARLQEEFTKLSSEYSDLNTAYRQQSALFGLYKEFYGELEDILAESLKGMQKVAADKS</sequence>
<keyword evidence="5" id="KW-0175">Coiled coil</keyword>
<dbReference type="GO" id="GO:0007015">
    <property type="term" value="P:actin filament organization"/>
    <property type="evidence" value="ECO:0007669"/>
    <property type="project" value="TreeGrafter"/>
</dbReference>
<organism evidence="8">
    <name type="scientific">Cryptosporidium canis</name>
    <dbReference type="NCBI Taxonomy" id="195482"/>
    <lineage>
        <taxon>Eukaryota</taxon>
        <taxon>Sar</taxon>
        <taxon>Alveolata</taxon>
        <taxon>Apicomplexa</taxon>
        <taxon>Conoidasida</taxon>
        <taxon>Coccidia</taxon>
        <taxon>Eucoccidiorida</taxon>
        <taxon>Eimeriorina</taxon>
        <taxon>Cryptosporidiidae</taxon>
        <taxon>Cryptosporidium</taxon>
    </lineage>
</organism>
<dbReference type="GO" id="GO:0051015">
    <property type="term" value="F:actin filament binding"/>
    <property type="evidence" value="ECO:0007669"/>
    <property type="project" value="TreeGrafter"/>
</dbReference>
<gene>
    <name evidence="8" type="ORF">OJ253_459</name>
</gene>
<feature type="region of interest" description="Disordered" evidence="6">
    <location>
        <begin position="403"/>
        <end position="425"/>
    </location>
</feature>